<name>A0ABP8BSS0_9ACTN</name>
<proteinExistence type="predicted"/>
<protein>
    <recommendedName>
        <fullName evidence="3">DUF397 domain-containing protein</fullName>
    </recommendedName>
</protein>
<evidence type="ECO:0000313" key="1">
    <source>
        <dbReference type="EMBL" id="GAA4224828.1"/>
    </source>
</evidence>
<dbReference type="EMBL" id="BAABAS010000003">
    <property type="protein sequence ID" value="GAA4224828.1"/>
    <property type="molecule type" value="Genomic_DNA"/>
</dbReference>
<keyword evidence="2" id="KW-1185">Reference proteome</keyword>
<comment type="caution">
    <text evidence="1">The sequence shown here is derived from an EMBL/GenBank/DDBJ whole genome shotgun (WGS) entry which is preliminary data.</text>
</comment>
<gene>
    <name evidence="1" type="ORF">GCM10022254_05200</name>
</gene>
<dbReference type="Proteomes" id="UP001501710">
    <property type="component" value="Unassembled WGS sequence"/>
</dbReference>
<organism evidence="1 2">
    <name type="scientific">Actinomadura meridiana</name>
    <dbReference type="NCBI Taxonomy" id="559626"/>
    <lineage>
        <taxon>Bacteria</taxon>
        <taxon>Bacillati</taxon>
        <taxon>Actinomycetota</taxon>
        <taxon>Actinomycetes</taxon>
        <taxon>Streptosporangiales</taxon>
        <taxon>Thermomonosporaceae</taxon>
        <taxon>Actinomadura</taxon>
    </lineage>
</organism>
<accession>A0ABP8BSS0</accession>
<evidence type="ECO:0008006" key="3">
    <source>
        <dbReference type="Google" id="ProtNLM"/>
    </source>
</evidence>
<evidence type="ECO:0000313" key="2">
    <source>
        <dbReference type="Proteomes" id="UP001501710"/>
    </source>
</evidence>
<dbReference type="PROSITE" id="PS51257">
    <property type="entry name" value="PROKAR_LIPOPROTEIN"/>
    <property type="match status" value="1"/>
</dbReference>
<reference evidence="2" key="1">
    <citation type="journal article" date="2019" name="Int. J. Syst. Evol. Microbiol.">
        <title>The Global Catalogue of Microorganisms (GCM) 10K type strain sequencing project: providing services to taxonomists for standard genome sequencing and annotation.</title>
        <authorList>
            <consortium name="The Broad Institute Genomics Platform"/>
            <consortium name="The Broad Institute Genome Sequencing Center for Infectious Disease"/>
            <person name="Wu L."/>
            <person name="Ma J."/>
        </authorList>
    </citation>
    <scope>NUCLEOTIDE SEQUENCE [LARGE SCALE GENOMIC DNA]</scope>
    <source>
        <strain evidence="2">JCM 17440</strain>
    </source>
</reference>
<sequence length="56" mass="6129">MTLDRGPYHLFCLLTASCRDVHFEVLAHGTTLTVDGKPKGLVTRQDLIAFLASTTP</sequence>